<dbReference type="Proteomes" id="UP000030108">
    <property type="component" value="Unassembled WGS sequence"/>
</dbReference>
<reference evidence="2" key="1">
    <citation type="journal article" date="2014" name="Genome Announc.">
        <title>Draft genome sequence of the plant-pathogenic soil fungus Rhizoctonia solani anastomosis group 3 strain Rhs1AP.</title>
        <authorList>
            <person name="Cubeta M.A."/>
            <person name="Thomas E."/>
            <person name="Dean R.A."/>
            <person name="Jabaji S."/>
            <person name="Neate S.M."/>
            <person name="Tavantzis S."/>
            <person name="Toda T."/>
            <person name="Vilgalys R."/>
            <person name="Bharathan N."/>
            <person name="Fedorova-Abrams N."/>
            <person name="Pakala S.B."/>
            <person name="Pakala S.M."/>
            <person name="Zafar N."/>
            <person name="Joardar V."/>
            <person name="Losada L."/>
            <person name="Nierman W.C."/>
        </authorList>
    </citation>
    <scope>NUCLEOTIDE SEQUENCE [LARGE SCALE GENOMIC DNA]</scope>
    <source>
        <strain evidence="2">AG-3</strain>
    </source>
</reference>
<dbReference type="SUPFAM" id="SSF52540">
    <property type="entry name" value="P-loop containing nucleoside triphosphate hydrolases"/>
    <property type="match status" value="1"/>
</dbReference>
<name>X8JGN9_9AGAM</name>
<sequence length="152" mass="17029">MTPYDWQVQVTLDKLAGKDTFVIAGTGAGKSLTFAMVSFMVPKSITWLLAPLNYIEEQLVKEMEGWGVPAVAINQNSNWEEEKQHPLATTKSVFKDTIMLLIGVARSPAANQVSNAPVIESLKFNKERPDFSTAHVLTQLKPFLQYIYHGFR</sequence>
<evidence type="ECO:0000313" key="1">
    <source>
        <dbReference type="EMBL" id="EUC62128.1"/>
    </source>
</evidence>
<keyword evidence="1" id="KW-0812">Transmembrane</keyword>
<gene>
    <name evidence="1" type="ORF">RSOL_413390</name>
</gene>
<accession>X8JGN9</accession>
<dbReference type="AlphaFoldDB" id="X8JGN9"/>
<dbReference type="Gene3D" id="3.40.50.300">
    <property type="entry name" value="P-loop containing nucleotide triphosphate hydrolases"/>
    <property type="match status" value="1"/>
</dbReference>
<feature type="non-terminal residue" evidence="1">
    <location>
        <position position="152"/>
    </location>
</feature>
<dbReference type="InterPro" id="IPR027417">
    <property type="entry name" value="P-loop_NTPase"/>
</dbReference>
<dbReference type="OrthoDB" id="2499463at2759"/>
<evidence type="ECO:0000313" key="2">
    <source>
        <dbReference type="Proteomes" id="UP000030108"/>
    </source>
</evidence>
<organism evidence="1 2">
    <name type="scientific">Rhizoctonia solani AG-3 Rhs1AP</name>
    <dbReference type="NCBI Taxonomy" id="1086054"/>
    <lineage>
        <taxon>Eukaryota</taxon>
        <taxon>Fungi</taxon>
        <taxon>Dikarya</taxon>
        <taxon>Basidiomycota</taxon>
        <taxon>Agaricomycotina</taxon>
        <taxon>Agaricomycetes</taxon>
        <taxon>Cantharellales</taxon>
        <taxon>Ceratobasidiaceae</taxon>
        <taxon>Rhizoctonia</taxon>
    </lineage>
</organism>
<comment type="caution">
    <text evidence="1">The sequence shown here is derived from an EMBL/GenBank/DDBJ whole genome shotgun (WGS) entry which is preliminary data.</text>
</comment>
<keyword evidence="1" id="KW-0472">Membrane</keyword>
<dbReference type="EMBL" id="JATN01000318">
    <property type="protein sequence ID" value="EUC62128.1"/>
    <property type="molecule type" value="Genomic_DNA"/>
</dbReference>
<protein>
    <submittedName>
        <fullName evidence="1">Transmembrane protein, putative</fullName>
    </submittedName>
</protein>
<proteinExistence type="predicted"/>